<dbReference type="RefSeq" id="WP_336484139.1">
    <property type="nucleotide sequence ID" value="NZ_JBAWSV010000010.1"/>
</dbReference>
<sequence>MKLRSSLIAPILAATILTPAAGSAVVNHSNTSNKSATHETAEHHHKGNHEKELTNIINQYASSDLKTKLTQDLATHKNLEQQLHKTAGFQKQEAQEKTQRKAFYEAHKQEIDSIKQQVKDGKLTKEQEHKQLEAIFGKHEDKDHDKDKGKGKGKEQGERGIQKELKAAVQKKDTTAINAALEKFDQQLQNSNQKLQQEINANK</sequence>
<feature type="region of interest" description="Disordered" evidence="1">
    <location>
        <begin position="134"/>
        <end position="167"/>
    </location>
</feature>
<feature type="compositionally biased region" description="Polar residues" evidence="1">
    <location>
        <begin position="26"/>
        <end position="35"/>
    </location>
</feature>
<organism evidence="3 4">
    <name type="scientific">Bacillus yunxiaonensis</name>
    <dbReference type="NCBI Taxonomy" id="3127665"/>
    <lineage>
        <taxon>Bacteria</taxon>
        <taxon>Bacillati</taxon>
        <taxon>Bacillota</taxon>
        <taxon>Bacilli</taxon>
        <taxon>Bacillales</taxon>
        <taxon>Bacillaceae</taxon>
        <taxon>Bacillus</taxon>
    </lineage>
</organism>
<accession>A0ABU8G1N5</accession>
<dbReference type="Proteomes" id="UP001367922">
    <property type="component" value="Unassembled WGS sequence"/>
</dbReference>
<evidence type="ECO:0000256" key="2">
    <source>
        <dbReference type="SAM" id="SignalP"/>
    </source>
</evidence>
<evidence type="ECO:0000313" key="3">
    <source>
        <dbReference type="EMBL" id="MEI4832027.1"/>
    </source>
</evidence>
<protein>
    <submittedName>
        <fullName evidence="3">Uncharacterized protein</fullName>
    </submittedName>
</protein>
<gene>
    <name evidence="3" type="ORF">WAX78_21700</name>
</gene>
<name>A0ABU8G1N5_9BACI</name>
<proteinExistence type="predicted"/>
<keyword evidence="2" id="KW-0732">Signal</keyword>
<comment type="caution">
    <text evidence="3">The sequence shown here is derived from an EMBL/GenBank/DDBJ whole genome shotgun (WGS) entry which is preliminary data.</text>
</comment>
<feature type="region of interest" description="Disordered" evidence="1">
    <location>
        <begin position="26"/>
        <end position="50"/>
    </location>
</feature>
<evidence type="ECO:0000313" key="4">
    <source>
        <dbReference type="Proteomes" id="UP001367922"/>
    </source>
</evidence>
<keyword evidence="4" id="KW-1185">Reference proteome</keyword>
<feature type="signal peptide" evidence="2">
    <location>
        <begin position="1"/>
        <end position="20"/>
    </location>
</feature>
<dbReference type="EMBL" id="JBAWSV010000010">
    <property type="protein sequence ID" value="MEI4832027.1"/>
    <property type="molecule type" value="Genomic_DNA"/>
</dbReference>
<evidence type="ECO:0000256" key="1">
    <source>
        <dbReference type="SAM" id="MobiDB-lite"/>
    </source>
</evidence>
<feature type="chain" id="PRO_5045530765" evidence="2">
    <location>
        <begin position="21"/>
        <end position="203"/>
    </location>
</feature>
<reference evidence="3 4" key="1">
    <citation type="submission" date="2024-01" db="EMBL/GenBank/DDBJ databases">
        <title>Seven novel Bacillus-like species.</title>
        <authorList>
            <person name="Liu G."/>
        </authorList>
    </citation>
    <scope>NUCLEOTIDE SEQUENCE [LARGE SCALE GENOMIC DNA]</scope>
    <source>
        <strain evidence="3 4">FJAT-53711</strain>
    </source>
</reference>